<reference evidence="2 3" key="1">
    <citation type="submission" date="2024-08" db="EMBL/GenBank/DDBJ databases">
        <authorList>
            <person name="Cucini C."/>
            <person name="Frati F."/>
        </authorList>
    </citation>
    <scope>NUCLEOTIDE SEQUENCE [LARGE SCALE GENOMIC DNA]</scope>
</reference>
<name>A0ABP1RXJ7_9HEXA</name>
<comment type="caution">
    <text evidence="2">The sequence shown here is derived from an EMBL/GenBank/DDBJ whole genome shotgun (WGS) entry which is preliminary data.</text>
</comment>
<evidence type="ECO:0000256" key="1">
    <source>
        <dbReference type="SAM" id="SignalP"/>
    </source>
</evidence>
<gene>
    <name evidence="2" type="ORF">ODALV1_LOCUS27369</name>
</gene>
<keyword evidence="3" id="KW-1185">Reference proteome</keyword>
<proteinExistence type="predicted"/>
<organism evidence="2 3">
    <name type="scientific">Orchesella dallaii</name>
    <dbReference type="NCBI Taxonomy" id="48710"/>
    <lineage>
        <taxon>Eukaryota</taxon>
        <taxon>Metazoa</taxon>
        <taxon>Ecdysozoa</taxon>
        <taxon>Arthropoda</taxon>
        <taxon>Hexapoda</taxon>
        <taxon>Collembola</taxon>
        <taxon>Entomobryomorpha</taxon>
        <taxon>Entomobryoidea</taxon>
        <taxon>Orchesellidae</taxon>
        <taxon>Orchesellinae</taxon>
        <taxon>Orchesella</taxon>
    </lineage>
</organism>
<sequence length="113" mass="11757">MNASVLFLVLVVIAGSATGQNAVIQGPEGTIAMSPTGIVASSAGDVVAQSPTGDSNGKRGVWKYKFCKKGIPCGTCGEIAEPCKRRQKQVGQFVLPEFPIAKGDEKENDSTES</sequence>
<feature type="chain" id="PRO_5046105830" evidence="1">
    <location>
        <begin position="20"/>
        <end position="113"/>
    </location>
</feature>
<dbReference type="EMBL" id="CAXLJM020000124">
    <property type="protein sequence ID" value="CAL8138457.1"/>
    <property type="molecule type" value="Genomic_DNA"/>
</dbReference>
<evidence type="ECO:0000313" key="2">
    <source>
        <dbReference type="EMBL" id="CAL8138457.1"/>
    </source>
</evidence>
<evidence type="ECO:0000313" key="3">
    <source>
        <dbReference type="Proteomes" id="UP001642540"/>
    </source>
</evidence>
<keyword evidence="1" id="KW-0732">Signal</keyword>
<protein>
    <submittedName>
        <fullName evidence="2">Uncharacterized protein</fullName>
    </submittedName>
</protein>
<accession>A0ABP1RXJ7</accession>
<dbReference type="Proteomes" id="UP001642540">
    <property type="component" value="Unassembled WGS sequence"/>
</dbReference>
<feature type="signal peptide" evidence="1">
    <location>
        <begin position="1"/>
        <end position="19"/>
    </location>
</feature>